<dbReference type="AlphaFoldDB" id="A0A915JZU1"/>
<organism evidence="2 3">
    <name type="scientific">Romanomermis culicivorax</name>
    <name type="common">Nematode worm</name>
    <dbReference type="NCBI Taxonomy" id="13658"/>
    <lineage>
        <taxon>Eukaryota</taxon>
        <taxon>Metazoa</taxon>
        <taxon>Ecdysozoa</taxon>
        <taxon>Nematoda</taxon>
        <taxon>Enoplea</taxon>
        <taxon>Dorylaimia</taxon>
        <taxon>Mermithida</taxon>
        <taxon>Mermithoidea</taxon>
        <taxon>Mermithidae</taxon>
        <taxon>Romanomermis</taxon>
    </lineage>
</organism>
<reference evidence="3" key="1">
    <citation type="submission" date="2022-11" db="UniProtKB">
        <authorList>
            <consortium name="WormBaseParasite"/>
        </authorList>
    </citation>
    <scope>IDENTIFICATION</scope>
</reference>
<sequence length="77" mass="8573">MKIVFVGSFVLFSIILSKNHAMAFPAVEEQPKNVSAAVQVANGKISIVKNQLERGTAQVWMFCHFKLCNMWGKMSKG</sequence>
<protein>
    <submittedName>
        <fullName evidence="3">Uncharacterized protein</fullName>
    </submittedName>
</protein>
<feature type="signal peptide" evidence="1">
    <location>
        <begin position="1"/>
        <end position="21"/>
    </location>
</feature>
<evidence type="ECO:0000256" key="1">
    <source>
        <dbReference type="SAM" id="SignalP"/>
    </source>
</evidence>
<keyword evidence="2" id="KW-1185">Reference proteome</keyword>
<evidence type="ECO:0000313" key="3">
    <source>
        <dbReference type="WBParaSite" id="nRc.2.0.1.t32036-RA"/>
    </source>
</evidence>
<keyword evidence="1" id="KW-0732">Signal</keyword>
<proteinExistence type="predicted"/>
<accession>A0A915JZU1</accession>
<name>A0A915JZU1_ROMCU</name>
<dbReference type="WBParaSite" id="nRc.2.0.1.t32036-RA">
    <property type="protein sequence ID" value="nRc.2.0.1.t32036-RA"/>
    <property type="gene ID" value="nRc.2.0.1.g32036"/>
</dbReference>
<evidence type="ECO:0000313" key="2">
    <source>
        <dbReference type="Proteomes" id="UP000887565"/>
    </source>
</evidence>
<feature type="chain" id="PRO_5037228713" evidence="1">
    <location>
        <begin position="22"/>
        <end position="77"/>
    </location>
</feature>
<dbReference type="Proteomes" id="UP000887565">
    <property type="component" value="Unplaced"/>
</dbReference>